<gene>
    <name evidence="1" type="ORF">AXF42_Ash001103</name>
</gene>
<dbReference type="EMBL" id="KZ451950">
    <property type="protein sequence ID" value="PKA59010.1"/>
    <property type="molecule type" value="Genomic_DNA"/>
</dbReference>
<organism evidence="1 2">
    <name type="scientific">Apostasia shenzhenica</name>
    <dbReference type="NCBI Taxonomy" id="1088818"/>
    <lineage>
        <taxon>Eukaryota</taxon>
        <taxon>Viridiplantae</taxon>
        <taxon>Streptophyta</taxon>
        <taxon>Embryophyta</taxon>
        <taxon>Tracheophyta</taxon>
        <taxon>Spermatophyta</taxon>
        <taxon>Magnoliopsida</taxon>
        <taxon>Liliopsida</taxon>
        <taxon>Asparagales</taxon>
        <taxon>Orchidaceae</taxon>
        <taxon>Apostasioideae</taxon>
        <taxon>Apostasia</taxon>
    </lineage>
</organism>
<proteinExistence type="predicted"/>
<protein>
    <submittedName>
        <fullName evidence="1">Uncharacterized protein</fullName>
    </submittedName>
</protein>
<accession>A0A2I0ATZ8</accession>
<evidence type="ECO:0000313" key="2">
    <source>
        <dbReference type="Proteomes" id="UP000236161"/>
    </source>
</evidence>
<reference evidence="1 2" key="1">
    <citation type="journal article" date="2017" name="Nature">
        <title>The Apostasia genome and the evolution of orchids.</title>
        <authorList>
            <person name="Zhang G.Q."/>
            <person name="Liu K.W."/>
            <person name="Li Z."/>
            <person name="Lohaus R."/>
            <person name="Hsiao Y.Y."/>
            <person name="Niu S.C."/>
            <person name="Wang J.Y."/>
            <person name="Lin Y.C."/>
            <person name="Xu Q."/>
            <person name="Chen L.J."/>
            <person name="Yoshida K."/>
            <person name="Fujiwara S."/>
            <person name="Wang Z.W."/>
            <person name="Zhang Y.Q."/>
            <person name="Mitsuda N."/>
            <person name="Wang M."/>
            <person name="Liu G.H."/>
            <person name="Pecoraro L."/>
            <person name="Huang H.X."/>
            <person name="Xiao X.J."/>
            <person name="Lin M."/>
            <person name="Wu X.Y."/>
            <person name="Wu W.L."/>
            <person name="Chen Y.Y."/>
            <person name="Chang S.B."/>
            <person name="Sakamoto S."/>
            <person name="Ohme-Takagi M."/>
            <person name="Yagi M."/>
            <person name="Zeng S.J."/>
            <person name="Shen C.Y."/>
            <person name="Yeh C.M."/>
            <person name="Luo Y.B."/>
            <person name="Tsai W.C."/>
            <person name="Van de Peer Y."/>
            <person name="Liu Z.J."/>
        </authorList>
    </citation>
    <scope>NUCLEOTIDE SEQUENCE [LARGE SCALE GENOMIC DNA]</scope>
    <source>
        <strain evidence="2">cv. Shenzhen</strain>
        <tissue evidence="1">Stem</tissue>
    </source>
</reference>
<keyword evidence="2" id="KW-1185">Reference proteome</keyword>
<sequence>MMNVYPQILTFFEERYIYSEGTWKVLRIAQALLQFSSTGIIPLLQTGLWRAFSNRALSILME</sequence>
<name>A0A2I0ATZ8_9ASPA</name>
<evidence type="ECO:0000313" key="1">
    <source>
        <dbReference type="EMBL" id="PKA59010.1"/>
    </source>
</evidence>
<dbReference type="AlphaFoldDB" id="A0A2I0ATZ8"/>
<dbReference type="Proteomes" id="UP000236161">
    <property type="component" value="Unassembled WGS sequence"/>
</dbReference>